<proteinExistence type="predicted"/>
<evidence type="ECO:0000256" key="2">
    <source>
        <dbReference type="SAM" id="SignalP"/>
    </source>
</evidence>
<sequence length="249" mass="25743">MRAFIVLCLLAVASAQYSYGTGENSGSYGGGSSGSDGGSLGASSYDAPSYGGGDQGGSNTEFYTYSANEEDFDDPEAARQVASSSQQNHRVIFIKGPENNGLENAALALAKNAASQKTAVYVLNKQFDLGSLSDKLNQINSNANNKPDVHFVKYRTPEDAAKAQQSIQSQYTANGGNAQNFNGGVAPVLNFASPAQRGGSHGSNNGFGAGSAPSGSYLAPGGGGAAAGGLSPSYLPASFLRRYRYRNRY</sequence>
<protein>
    <recommendedName>
        <fullName evidence="3">DUF243 domain-containing protein</fullName>
    </recommendedName>
</protein>
<feature type="region of interest" description="Disordered" evidence="1">
    <location>
        <begin position="23"/>
        <end position="62"/>
    </location>
</feature>
<organism evidence="4 5">
    <name type="scientific">Stomoxys calcitrans</name>
    <name type="common">Stable fly</name>
    <name type="synonym">Conops calcitrans</name>
    <dbReference type="NCBI Taxonomy" id="35570"/>
    <lineage>
        <taxon>Eukaryota</taxon>
        <taxon>Metazoa</taxon>
        <taxon>Ecdysozoa</taxon>
        <taxon>Arthropoda</taxon>
        <taxon>Hexapoda</taxon>
        <taxon>Insecta</taxon>
        <taxon>Pterygota</taxon>
        <taxon>Neoptera</taxon>
        <taxon>Endopterygota</taxon>
        <taxon>Diptera</taxon>
        <taxon>Brachycera</taxon>
        <taxon>Muscomorpha</taxon>
        <taxon>Muscoidea</taxon>
        <taxon>Muscidae</taxon>
        <taxon>Stomoxys</taxon>
    </lineage>
</organism>
<gene>
    <name evidence="4" type="primary">106084614</name>
</gene>
<evidence type="ECO:0000313" key="5">
    <source>
        <dbReference type="Proteomes" id="UP000095300"/>
    </source>
</evidence>
<name>A0A1I8P8C6_STOCA</name>
<evidence type="ECO:0000313" key="4">
    <source>
        <dbReference type="EnsemblMetazoa" id="SCAU005733-PA"/>
    </source>
</evidence>
<dbReference type="AlphaFoldDB" id="A0A1I8P8C6"/>
<keyword evidence="2" id="KW-0732">Signal</keyword>
<keyword evidence="5" id="KW-1185">Reference proteome</keyword>
<dbReference type="Proteomes" id="UP000095300">
    <property type="component" value="Unassembled WGS sequence"/>
</dbReference>
<feature type="signal peptide" evidence="2">
    <location>
        <begin position="1"/>
        <end position="15"/>
    </location>
</feature>
<dbReference type="PANTHER" id="PTHR31927">
    <property type="entry name" value="FI07246P-RELATED-RELATED"/>
    <property type="match status" value="1"/>
</dbReference>
<feature type="domain" description="DUF243" evidence="3">
    <location>
        <begin position="59"/>
        <end position="157"/>
    </location>
</feature>
<dbReference type="PANTHER" id="PTHR31927:SF2">
    <property type="entry name" value="FI07246P-RELATED"/>
    <property type="match status" value="1"/>
</dbReference>
<dbReference type="VEuPathDB" id="VectorBase:SCAU005733"/>
<feature type="chain" id="PRO_5012204525" description="DUF243 domain-containing protein" evidence="2">
    <location>
        <begin position="16"/>
        <end position="249"/>
    </location>
</feature>
<evidence type="ECO:0000259" key="3">
    <source>
        <dbReference type="SMART" id="SM00690"/>
    </source>
</evidence>
<dbReference type="GO" id="GO:0062129">
    <property type="term" value="C:chitin-based extracellular matrix"/>
    <property type="evidence" value="ECO:0007669"/>
    <property type="project" value="TreeGrafter"/>
</dbReference>
<feature type="compositionally biased region" description="Gly residues" evidence="1">
    <location>
        <begin position="27"/>
        <end position="40"/>
    </location>
</feature>
<dbReference type="EnsemblMetazoa" id="SCAU005733-RA">
    <property type="protein sequence ID" value="SCAU005733-PA"/>
    <property type="gene ID" value="SCAU005733"/>
</dbReference>
<evidence type="ECO:0000256" key="1">
    <source>
        <dbReference type="SAM" id="MobiDB-lite"/>
    </source>
</evidence>
<reference evidence="4" key="1">
    <citation type="submission" date="2020-05" db="UniProtKB">
        <authorList>
            <consortium name="EnsemblMetazoa"/>
        </authorList>
    </citation>
    <scope>IDENTIFICATION</scope>
    <source>
        <strain evidence="4">USDA</strain>
    </source>
</reference>
<accession>A0A1I8P8C6</accession>
<dbReference type="SMART" id="SM00690">
    <property type="entry name" value="DM5"/>
    <property type="match status" value="1"/>
</dbReference>
<dbReference type="InterPro" id="IPR004145">
    <property type="entry name" value="DUF243"/>
</dbReference>
<dbReference type="GO" id="GO:0008010">
    <property type="term" value="F:structural constituent of chitin-based larval cuticle"/>
    <property type="evidence" value="ECO:0007669"/>
    <property type="project" value="TreeGrafter"/>
</dbReference>
<dbReference type="GO" id="GO:0040003">
    <property type="term" value="P:chitin-based cuticle development"/>
    <property type="evidence" value="ECO:0007669"/>
    <property type="project" value="TreeGrafter"/>
</dbReference>
<dbReference type="Pfam" id="PF03103">
    <property type="entry name" value="DUF243"/>
    <property type="match status" value="1"/>
</dbReference>